<keyword evidence="3" id="KW-0862">Zinc</keyword>
<evidence type="ECO:0000313" key="6">
    <source>
        <dbReference type="EMBL" id="KZW01796.1"/>
    </source>
</evidence>
<dbReference type="InParanoid" id="A0A165P8H5"/>
<sequence>MDTKIETRHSDDPEISHISFTKVTHVDGPRRFEEMTDSLHDSREEIKERVKALQAACSGCGADKPVTELKRCTRCLTAHYCNKECQTTHWPTHKKDCQPKDKRDLSLKLAQRLGAQVTVMGMLSHLAILELDVLANPHNADTHYLRVPVRTQTPDLTVLMQRIMEGKPDAAEGESLCLQIGAPEKAAREGAPAGIEAEFLMARKRAVEARLADNTPVAVFCYHSEASPNSFVVASTILLPDIMAYAASNPTMTAHSAMFGVIQQPWDQSNLREQINQMIRQDSGNKLKLRGKA</sequence>
<dbReference type="EMBL" id="KV425891">
    <property type="protein sequence ID" value="KZW01796.1"/>
    <property type="molecule type" value="Genomic_DNA"/>
</dbReference>
<dbReference type="PROSITE" id="PS50865">
    <property type="entry name" value="ZF_MYND_2"/>
    <property type="match status" value="1"/>
</dbReference>
<dbReference type="GO" id="GO:0008270">
    <property type="term" value="F:zinc ion binding"/>
    <property type="evidence" value="ECO:0007669"/>
    <property type="project" value="UniProtKB-KW"/>
</dbReference>
<dbReference type="InterPro" id="IPR002893">
    <property type="entry name" value="Znf_MYND"/>
</dbReference>
<dbReference type="GO" id="GO:0000981">
    <property type="term" value="F:DNA-binding transcription factor activity, RNA polymerase II-specific"/>
    <property type="evidence" value="ECO:0007669"/>
    <property type="project" value="TreeGrafter"/>
</dbReference>
<evidence type="ECO:0000256" key="1">
    <source>
        <dbReference type="ARBA" id="ARBA00022723"/>
    </source>
</evidence>
<reference evidence="6 7" key="1">
    <citation type="journal article" date="2016" name="Mol. Biol. Evol.">
        <title>Comparative Genomics of Early-Diverging Mushroom-Forming Fungi Provides Insights into the Origins of Lignocellulose Decay Capabilities.</title>
        <authorList>
            <person name="Nagy L.G."/>
            <person name="Riley R."/>
            <person name="Tritt A."/>
            <person name="Adam C."/>
            <person name="Daum C."/>
            <person name="Floudas D."/>
            <person name="Sun H."/>
            <person name="Yadav J.S."/>
            <person name="Pangilinan J."/>
            <person name="Larsson K.H."/>
            <person name="Matsuura K."/>
            <person name="Barry K."/>
            <person name="Labutti K."/>
            <person name="Kuo R."/>
            <person name="Ohm R.A."/>
            <person name="Bhattacharya S.S."/>
            <person name="Shirouzu T."/>
            <person name="Yoshinaga Y."/>
            <person name="Martin F.M."/>
            <person name="Grigoriev I.V."/>
            <person name="Hibbett D.S."/>
        </authorList>
    </citation>
    <scope>NUCLEOTIDE SEQUENCE [LARGE SCALE GENOMIC DNA]</scope>
    <source>
        <strain evidence="6 7">HHB12029</strain>
    </source>
</reference>
<dbReference type="Pfam" id="PF01753">
    <property type="entry name" value="zf-MYND"/>
    <property type="match status" value="1"/>
</dbReference>
<evidence type="ECO:0000313" key="7">
    <source>
        <dbReference type="Proteomes" id="UP000077266"/>
    </source>
</evidence>
<evidence type="ECO:0000256" key="2">
    <source>
        <dbReference type="ARBA" id="ARBA00022771"/>
    </source>
</evidence>
<proteinExistence type="predicted"/>
<keyword evidence="1" id="KW-0479">Metal-binding</keyword>
<dbReference type="PANTHER" id="PTHR10237">
    <property type="entry name" value="DEFORMED EPIDERMAL AUTOREGULATORY FACTOR 1 HOMOLOG SUPPRESSIN"/>
    <property type="match status" value="1"/>
</dbReference>
<evidence type="ECO:0000256" key="4">
    <source>
        <dbReference type="PROSITE-ProRule" id="PRU00134"/>
    </source>
</evidence>
<accession>A0A165P8H5</accession>
<dbReference type="InterPro" id="IPR024119">
    <property type="entry name" value="TF_DEAF-1"/>
</dbReference>
<keyword evidence="2 4" id="KW-0863">Zinc-finger</keyword>
<gene>
    <name evidence="6" type="ORF">EXIGLDRAFT_716446</name>
</gene>
<dbReference type="PANTHER" id="PTHR10237:SF14">
    <property type="entry name" value="MYND-TYPE DOMAIN-CONTAINING PROTEIN"/>
    <property type="match status" value="1"/>
</dbReference>
<dbReference type="OrthoDB" id="5231159at2759"/>
<dbReference type="Proteomes" id="UP000077266">
    <property type="component" value="Unassembled WGS sequence"/>
</dbReference>
<organism evidence="6 7">
    <name type="scientific">Exidia glandulosa HHB12029</name>
    <dbReference type="NCBI Taxonomy" id="1314781"/>
    <lineage>
        <taxon>Eukaryota</taxon>
        <taxon>Fungi</taxon>
        <taxon>Dikarya</taxon>
        <taxon>Basidiomycota</taxon>
        <taxon>Agaricomycotina</taxon>
        <taxon>Agaricomycetes</taxon>
        <taxon>Auriculariales</taxon>
        <taxon>Exidiaceae</taxon>
        <taxon>Exidia</taxon>
    </lineage>
</organism>
<protein>
    <recommendedName>
        <fullName evidence="5">MYND-type domain-containing protein</fullName>
    </recommendedName>
</protein>
<name>A0A165P8H5_EXIGL</name>
<dbReference type="AlphaFoldDB" id="A0A165P8H5"/>
<dbReference type="Gene3D" id="6.10.140.2220">
    <property type="match status" value="1"/>
</dbReference>
<evidence type="ECO:0000259" key="5">
    <source>
        <dbReference type="PROSITE" id="PS50865"/>
    </source>
</evidence>
<dbReference type="PROSITE" id="PS01360">
    <property type="entry name" value="ZF_MYND_1"/>
    <property type="match status" value="1"/>
</dbReference>
<feature type="domain" description="MYND-type" evidence="5">
    <location>
        <begin position="57"/>
        <end position="97"/>
    </location>
</feature>
<dbReference type="GO" id="GO:0005634">
    <property type="term" value="C:nucleus"/>
    <property type="evidence" value="ECO:0007669"/>
    <property type="project" value="TreeGrafter"/>
</dbReference>
<keyword evidence="7" id="KW-1185">Reference proteome</keyword>
<dbReference type="STRING" id="1314781.A0A165P8H5"/>
<dbReference type="SUPFAM" id="SSF144232">
    <property type="entry name" value="HIT/MYND zinc finger-like"/>
    <property type="match status" value="1"/>
</dbReference>
<evidence type="ECO:0000256" key="3">
    <source>
        <dbReference type="ARBA" id="ARBA00022833"/>
    </source>
</evidence>